<reference evidence="1" key="1">
    <citation type="submission" date="2021-07" db="EMBL/GenBank/DDBJ databases">
        <authorList>
            <person name="Branca A.L. A."/>
        </authorList>
    </citation>
    <scope>NUCLEOTIDE SEQUENCE</scope>
</reference>
<proteinExistence type="predicted"/>
<dbReference type="AlphaFoldDB" id="A0A9W4I5V3"/>
<organism evidence="1 2">
    <name type="scientific">Penicillium olsonii</name>
    <dbReference type="NCBI Taxonomy" id="99116"/>
    <lineage>
        <taxon>Eukaryota</taxon>
        <taxon>Fungi</taxon>
        <taxon>Dikarya</taxon>
        <taxon>Ascomycota</taxon>
        <taxon>Pezizomycotina</taxon>
        <taxon>Eurotiomycetes</taxon>
        <taxon>Eurotiomycetidae</taxon>
        <taxon>Eurotiales</taxon>
        <taxon>Aspergillaceae</taxon>
        <taxon>Penicillium</taxon>
    </lineage>
</organism>
<evidence type="ECO:0000313" key="1">
    <source>
        <dbReference type="EMBL" id="CAG8228194.1"/>
    </source>
</evidence>
<comment type="caution">
    <text evidence="1">The sequence shown here is derived from an EMBL/GenBank/DDBJ whole genome shotgun (WGS) entry which is preliminary data.</text>
</comment>
<dbReference type="Pfam" id="PF23151">
    <property type="entry name" value="NuiA_2"/>
    <property type="match status" value="1"/>
</dbReference>
<dbReference type="PANTHER" id="PTHR42093:SF1">
    <property type="match status" value="1"/>
</dbReference>
<dbReference type="InterPro" id="IPR056539">
    <property type="entry name" value="NuiA-like"/>
</dbReference>
<dbReference type="Proteomes" id="UP001153618">
    <property type="component" value="Unassembled WGS sequence"/>
</dbReference>
<dbReference type="OrthoDB" id="5366485at2759"/>
<keyword evidence="2" id="KW-1185">Reference proteome</keyword>
<protein>
    <submittedName>
        <fullName evidence="1">Uncharacterized protein</fullName>
    </submittedName>
</protein>
<sequence length="212" mass="23190">MRPPIHCVIPLPASRARLPHLLASHTPLRLSSANLYQRNLLSTPTRIRPLTTTPTMASDDAYMSFLDKANTDVSGDKPQTSAQTTTVTSSLPVPKPLQSLNLYYTSDTDEPFEPIALNWDGAKWPTADQFSSLISPDTDLSSSIESLDPGSFDPQNQYAAALDAVRDASGDKSAELKIFRVEITSTKIEYWILAFAKPEGRLVGLRAKAVES</sequence>
<name>A0A9W4I5V3_PENOL</name>
<evidence type="ECO:0000313" key="2">
    <source>
        <dbReference type="Proteomes" id="UP001153618"/>
    </source>
</evidence>
<dbReference type="PANTHER" id="PTHR42093">
    <property type="match status" value="1"/>
</dbReference>
<dbReference type="Gene3D" id="3.40.1460.10">
    <property type="entry name" value="Nuclease A inhibitor-like"/>
    <property type="match status" value="1"/>
</dbReference>
<accession>A0A9W4I5V3</accession>
<gene>
    <name evidence="1" type="ORF">POLS_LOCUS8264</name>
</gene>
<dbReference type="EMBL" id="CAJVOS010000060">
    <property type="protein sequence ID" value="CAG8228194.1"/>
    <property type="molecule type" value="Genomic_DNA"/>
</dbReference>